<gene>
    <name evidence="1" type="ORF">LTRI10_LOCUS6610</name>
</gene>
<dbReference type="Proteomes" id="UP001497516">
    <property type="component" value="Chromosome 10"/>
</dbReference>
<organism evidence="1 2">
    <name type="scientific">Linum trigynum</name>
    <dbReference type="NCBI Taxonomy" id="586398"/>
    <lineage>
        <taxon>Eukaryota</taxon>
        <taxon>Viridiplantae</taxon>
        <taxon>Streptophyta</taxon>
        <taxon>Embryophyta</taxon>
        <taxon>Tracheophyta</taxon>
        <taxon>Spermatophyta</taxon>
        <taxon>Magnoliopsida</taxon>
        <taxon>eudicotyledons</taxon>
        <taxon>Gunneridae</taxon>
        <taxon>Pentapetalae</taxon>
        <taxon>rosids</taxon>
        <taxon>fabids</taxon>
        <taxon>Malpighiales</taxon>
        <taxon>Linaceae</taxon>
        <taxon>Linum</taxon>
    </lineage>
</organism>
<name>A0AAV2CU14_9ROSI</name>
<keyword evidence="2" id="KW-1185">Reference proteome</keyword>
<evidence type="ECO:0000313" key="2">
    <source>
        <dbReference type="Proteomes" id="UP001497516"/>
    </source>
</evidence>
<accession>A0AAV2CU14</accession>
<dbReference type="EMBL" id="OZ034814">
    <property type="protein sequence ID" value="CAL1359101.1"/>
    <property type="molecule type" value="Genomic_DNA"/>
</dbReference>
<proteinExistence type="predicted"/>
<dbReference type="AlphaFoldDB" id="A0AAV2CU14"/>
<evidence type="ECO:0000313" key="1">
    <source>
        <dbReference type="EMBL" id="CAL1359101.1"/>
    </source>
</evidence>
<sequence>MIHEATEMVCKGRMDKILEICSVDVDLSFPVCILYTKSIFLQLKGILDMVGKIAREAAYLNHRDGPEPHKHWRKDLQAVGIVGWSSSSSVVAAAAT</sequence>
<reference evidence="1 2" key="1">
    <citation type="submission" date="2024-04" db="EMBL/GenBank/DDBJ databases">
        <authorList>
            <person name="Fracassetti M."/>
        </authorList>
    </citation>
    <scope>NUCLEOTIDE SEQUENCE [LARGE SCALE GENOMIC DNA]</scope>
</reference>
<protein>
    <submittedName>
        <fullName evidence="1">Uncharacterized protein</fullName>
    </submittedName>
</protein>